<feature type="domain" description="Pepsin inhibitor-3-like repeated" evidence="9">
    <location>
        <begin position="20"/>
        <end position="86"/>
    </location>
</feature>
<dbReference type="WBParaSite" id="PTRK_0000008500.1">
    <property type="protein sequence ID" value="PTRK_0000008500.1"/>
    <property type="gene ID" value="PTRK_0000008500"/>
</dbReference>
<evidence type="ECO:0000256" key="5">
    <source>
        <dbReference type="ARBA" id="ARBA00023157"/>
    </source>
</evidence>
<evidence type="ECO:0000256" key="8">
    <source>
        <dbReference type="SAM" id="SignalP"/>
    </source>
</evidence>
<accession>A0A0N4Z052</accession>
<keyword evidence="4 8" id="KW-0732">Signal</keyword>
<feature type="compositionally biased region" description="Low complexity" evidence="7">
    <location>
        <begin position="111"/>
        <end position="125"/>
    </location>
</feature>
<evidence type="ECO:0000256" key="6">
    <source>
        <dbReference type="SAM" id="Coils"/>
    </source>
</evidence>
<organism evidence="10 11">
    <name type="scientific">Parastrongyloides trichosuri</name>
    <name type="common">Possum-specific nematode worm</name>
    <dbReference type="NCBI Taxonomy" id="131310"/>
    <lineage>
        <taxon>Eukaryota</taxon>
        <taxon>Metazoa</taxon>
        <taxon>Ecdysozoa</taxon>
        <taxon>Nematoda</taxon>
        <taxon>Chromadorea</taxon>
        <taxon>Rhabditida</taxon>
        <taxon>Tylenchina</taxon>
        <taxon>Panagrolaimomorpha</taxon>
        <taxon>Strongyloidoidea</taxon>
        <taxon>Strongyloididae</taxon>
        <taxon>Parastrongyloides</taxon>
    </lineage>
</organism>
<dbReference type="GO" id="GO:0005576">
    <property type="term" value="C:extracellular region"/>
    <property type="evidence" value="ECO:0007669"/>
    <property type="project" value="UniProtKB-SubCell"/>
</dbReference>
<sequence>MKFFVTILFCILAISLINAKPAKRFAGFGVSGVSSSLGCVVTGKQLFINGLFTRNLSDDEINEMNQYEENLKKFKEDVKAYINSQKSRHSSGSKLSLFSFSSDDESEEKASAATTAAPADGKTAPTKMPEAPTKPSFCSEESTTQYIFDGCKVQGNKVYVGNTFARDLTDTEIAELKKFDEQMTKYQTYLQSNLQEHIEKIFGKKLSTLFMSSKVKSSDDSNTISNSIVDSSTTTTVGTTTSEEEVQMPVAPNFCTVIY</sequence>
<dbReference type="SUPFAM" id="SSF55149">
    <property type="entry name" value="Pepsin inhibitor-3"/>
    <property type="match status" value="1"/>
</dbReference>
<keyword evidence="10" id="KW-1185">Reference proteome</keyword>
<comment type="subcellular location">
    <subcellularLocation>
        <location evidence="1">Secreted</location>
    </subcellularLocation>
</comment>
<feature type="domain" description="Pepsin inhibitor-3-like repeated" evidence="9">
    <location>
        <begin position="131"/>
        <end position="203"/>
    </location>
</feature>
<evidence type="ECO:0000256" key="3">
    <source>
        <dbReference type="ARBA" id="ARBA00022525"/>
    </source>
</evidence>
<evidence type="ECO:0000256" key="4">
    <source>
        <dbReference type="ARBA" id="ARBA00022729"/>
    </source>
</evidence>
<evidence type="ECO:0000313" key="10">
    <source>
        <dbReference type="Proteomes" id="UP000038045"/>
    </source>
</evidence>
<evidence type="ECO:0000256" key="2">
    <source>
        <dbReference type="ARBA" id="ARBA00008019"/>
    </source>
</evidence>
<reference evidence="11" key="1">
    <citation type="submission" date="2017-02" db="UniProtKB">
        <authorList>
            <consortium name="WormBaseParasite"/>
        </authorList>
    </citation>
    <scope>IDENTIFICATION</scope>
</reference>
<keyword evidence="3" id="KW-0964">Secreted</keyword>
<keyword evidence="6" id="KW-0175">Coiled coil</keyword>
<feature type="coiled-coil region" evidence="6">
    <location>
        <begin position="57"/>
        <end position="84"/>
    </location>
</feature>
<dbReference type="AlphaFoldDB" id="A0A0N4Z052"/>
<feature type="signal peptide" evidence="8">
    <location>
        <begin position="1"/>
        <end position="19"/>
    </location>
</feature>
<evidence type="ECO:0000313" key="11">
    <source>
        <dbReference type="WBParaSite" id="PTRK_0000008500.1"/>
    </source>
</evidence>
<feature type="region of interest" description="Disordered" evidence="7">
    <location>
        <begin position="109"/>
        <end position="136"/>
    </location>
</feature>
<evidence type="ECO:0000256" key="7">
    <source>
        <dbReference type="SAM" id="MobiDB-lite"/>
    </source>
</evidence>
<evidence type="ECO:0000256" key="1">
    <source>
        <dbReference type="ARBA" id="ARBA00004613"/>
    </source>
</evidence>
<dbReference type="Proteomes" id="UP000038045">
    <property type="component" value="Unplaced"/>
</dbReference>
<dbReference type="InterPro" id="IPR010480">
    <property type="entry name" value="Pepsin-I3"/>
</dbReference>
<name>A0A0N4Z052_PARTI</name>
<feature type="chain" id="PRO_5005890889" evidence="8">
    <location>
        <begin position="20"/>
        <end position="259"/>
    </location>
</feature>
<protein>
    <submittedName>
        <fullName evidence="11">Pepsin-I3 domain-containing protein</fullName>
    </submittedName>
</protein>
<dbReference type="Pfam" id="PF06394">
    <property type="entry name" value="Pepsin-I3"/>
    <property type="match status" value="2"/>
</dbReference>
<dbReference type="Gene3D" id="3.30.1120.50">
    <property type="entry name" value="Pepsin inhibitor-3"/>
    <property type="match status" value="2"/>
</dbReference>
<dbReference type="InterPro" id="IPR038412">
    <property type="entry name" value="Pepsin-I3_sf"/>
</dbReference>
<dbReference type="PANTHER" id="PTHR37969">
    <property type="entry name" value="PROTEIN CBG07421-RELATED"/>
    <property type="match status" value="1"/>
</dbReference>
<keyword evidence="5" id="KW-1015">Disulfide bond</keyword>
<comment type="similarity">
    <text evidence="2">Belongs to the protease inhibitor I33 family.</text>
</comment>
<dbReference type="PANTHER" id="PTHR37969:SF1">
    <property type="entry name" value="PROTEIN CBG13105"/>
    <property type="match status" value="1"/>
</dbReference>
<dbReference type="InterPro" id="IPR051901">
    <property type="entry name" value="Protease_Inhibitor_I33"/>
</dbReference>
<evidence type="ECO:0000259" key="9">
    <source>
        <dbReference type="Pfam" id="PF06394"/>
    </source>
</evidence>
<proteinExistence type="inferred from homology"/>